<feature type="non-terminal residue" evidence="1">
    <location>
        <position position="1"/>
    </location>
</feature>
<comment type="caution">
    <text evidence="1">The sequence shown here is derived from an EMBL/GenBank/DDBJ whole genome shotgun (WGS) entry which is preliminary data.</text>
</comment>
<evidence type="ECO:0000313" key="2">
    <source>
        <dbReference type="Proteomes" id="UP000663836"/>
    </source>
</evidence>
<evidence type="ECO:0000313" key="1">
    <source>
        <dbReference type="EMBL" id="CAF3825842.1"/>
    </source>
</evidence>
<reference evidence="1" key="1">
    <citation type="submission" date="2021-02" db="EMBL/GenBank/DDBJ databases">
        <authorList>
            <person name="Nowell W R."/>
        </authorList>
    </citation>
    <scope>NUCLEOTIDE SEQUENCE</scope>
</reference>
<organism evidence="1 2">
    <name type="scientific">Rotaria sordida</name>
    <dbReference type="NCBI Taxonomy" id="392033"/>
    <lineage>
        <taxon>Eukaryota</taxon>
        <taxon>Metazoa</taxon>
        <taxon>Spiralia</taxon>
        <taxon>Gnathifera</taxon>
        <taxon>Rotifera</taxon>
        <taxon>Eurotatoria</taxon>
        <taxon>Bdelloidea</taxon>
        <taxon>Philodinida</taxon>
        <taxon>Philodinidae</taxon>
        <taxon>Rotaria</taxon>
    </lineage>
</organism>
<dbReference type="Proteomes" id="UP000663836">
    <property type="component" value="Unassembled WGS sequence"/>
</dbReference>
<dbReference type="AlphaFoldDB" id="A0A819DAM5"/>
<accession>A0A819DAM5</accession>
<dbReference type="EMBL" id="CAJOBD010001710">
    <property type="protein sequence ID" value="CAF3825842.1"/>
    <property type="molecule type" value="Genomic_DNA"/>
</dbReference>
<protein>
    <submittedName>
        <fullName evidence="1">Uncharacterized protein</fullName>
    </submittedName>
</protein>
<proteinExistence type="predicted"/>
<gene>
    <name evidence="1" type="ORF">JBS370_LOCUS16749</name>
</gene>
<sequence>SPPILLWLKYNTLTTGTREYRLKKSKGSGANQLKSQLILNNRTQLVDFAMGRYTDDHSIPSSILYAWKFSLSEKSLW</sequence>
<name>A0A819DAM5_9BILA</name>